<evidence type="ECO:0000313" key="2">
    <source>
        <dbReference type="EMBL" id="MEQ7849168.1"/>
    </source>
</evidence>
<dbReference type="Pfam" id="PF04069">
    <property type="entry name" value="OpuAC"/>
    <property type="match status" value="1"/>
</dbReference>
<protein>
    <submittedName>
        <fullName evidence="2">Glycine betaine ABC transporter substrate-binding protein</fullName>
    </submittedName>
</protein>
<reference evidence="2 3" key="1">
    <citation type="submission" date="2024-02" db="EMBL/GenBank/DDBJ databases">
        <title>Full genome sequence of Nocardioides kribbensis.</title>
        <authorList>
            <person name="Poletto B.L."/>
            <person name="Silva G."/>
            <person name="Galante D."/>
            <person name="Campos K.R."/>
            <person name="Santos M.B.N."/>
            <person name="Sacchi C.T."/>
        </authorList>
    </citation>
    <scope>NUCLEOTIDE SEQUENCE [LARGE SCALE GENOMIC DNA]</scope>
    <source>
        <strain evidence="2 3">O4R</strain>
    </source>
</reference>
<dbReference type="CDD" id="cd13611">
    <property type="entry name" value="PBP2_YehZ"/>
    <property type="match status" value="1"/>
</dbReference>
<dbReference type="InterPro" id="IPR007210">
    <property type="entry name" value="ABC_Gly_betaine_transp_sub-bd"/>
</dbReference>
<keyword evidence="3" id="KW-1185">Reference proteome</keyword>
<dbReference type="EMBL" id="JBEGDP010000030">
    <property type="protein sequence ID" value="MEQ7849168.1"/>
    <property type="molecule type" value="Genomic_DNA"/>
</dbReference>
<gene>
    <name evidence="2" type="ORF">V6R90_17975</name>
</gene>
<feature type="domain" description="ABC-type glycine betaine transport system substrate-binding" evidence="1">
    <location>
        <begin position="67"/>
        <end position="339"/>
    </location>
</feature>
<dbReference type="Gene3D" id="3.40.190.10">
    <property type="entry name" value="Periplasmic binding protein-like II"/>
    <property type="match status" value="1"/>
</dbReference>
<evidence type="ECO:0000313" key="3">
    <source>
        <dbReference type="Proteomes" id="UP001482520"/>
    </source>
</evidence>
<dbReference type="Proteomes" id="UP001482520">
    <property type="component" value="Unassembled WGS sequence"/>
</dbReference>
<accession>A0ABV1P348</accession>
<comment type="caution">
    <text evidence="2">The sequence shown here is derived from an EMBL/GenBank/DDBJ whole genome shotgun (WGS) entry which is preliminary data.</text>
</comment>
<sequence length="344" mass="37095">MTGPATHPIHPTRPTRLRTRARRLAATGLAVAALAVPAGCGLGTAGGYVPDATLAGPLEGVSLEGTEIAVGSKNFSENILLGKIVLILMKAAGAEVTDLTNIPGSNSARQAQVQGEIDAMWEYTGTAWISYLGEDEPIEGTEEQYEAVAERDLAENDLRWLPPTPANNTYGFAMTAQSAERLGITKLSQIQDIPVDERTFCVESEFENRPDGLPGMLKTYDIPRGEAQGTPDDNIGLYQTGAIYEATAQGECTFGEVFTTDGRILALDLTVLEDDRQYFPNYNISLVVGEQLVEDHPEIEELVDPVAAELTNEVLLGLNAEIDVEGREASDVAEDWLRQEGFIA</sequence>
<dbReference type="Gene3D" id="3.40.190.120">
    <property type="entry name" value="Osmoprotection protein (prox), domain 2"/>
    <property type="match status" value="1"/>
</dbReference>
<name>A0ABV1P348_9ACTN</name>
<dbReference type="RefSeq" id="WP_349805480.1">
    <property type="nucleotide sequence ID" value="NZ_JBEGDP010000030.1"/>
</dbReference>
<dbReference type="SUPFAM" id="SSF53850">
    <property type="entry name" value="Periplasmic binding protein-like II"/>
    <property type="match status" value="1"/>
</dbReference>
<organism evidence="2 3">
    <name type="scientific">Nocardioides kribbensis</name>
    <dbReference type="NCBI Taxonomy" id="305517"/>
    <lineage>
        <taxon>Bacteria</taxon>
        <taxon>Bacillati</taxon>
        <taxon>Actinomycetota</taxon>
        <taxon>Actinomycetes</taxon>
        <taxon>Propionibacteriales</taxon>
        <taxon>Nocardioidaceae</taxon>
        <taxon>Nocardioides</taxon>
    </lineage>
</organism>
<proteinExistence type="predicted"/>
<evidence type="ECO:0000259" key="1">
    <source>
        <dbReference type="Pfam" id="PF04069"/>
    </source>
</evidence>